<keyword evidence="5 12" id="KW-0479">Metal-binding</keyword>
<evidence type="ECO:0000256" key="13">
    <source>
        <dbReference type="SAM" id="MobiDB-lite"/>
    </source>
</evidence>
<dbReference type="Proteomes" id="UP001162881">
    <property type="component" value="Unassembled WGS sequence"/>
</dbReference>
<dbReference type="InterPro" id="IPR018391">
    <property type="entry name" value="PQQ_b-propeller_rpt"/>
</dbReference>
<evidence type="ECO:0000256" key="6">
    <source>
        <dbReference type="ARBA" id="ARBA00022729"/>
    </source>
</evidence>
<comment type="similarity">
    <text evidence="3">Belongs to the bacterial PQQ dehydrogenase family.</text>
</comment>
<dbReference type="InterPro" id="IPR009056">
    <property type="entry name" value="Cyt_c-like_dom"/>
</dbReference>
<keyword evidence="6" id="KW-0732">Signal</keyword>
<keyword evidence="16" id="KW-1185">Reference proteome</keyword>
<keyword evidence="9" id="KW-0560">Oxidoreductase</keyword>
<evidence type="ECO:0000313" key="15">
    <source>
        <dbReference type="EMBL" id="MCJ2181816.1"/>
    </source>
</evidence>
<keyword evidence="8" id="KW-0634">PQQ</keyword>
<dbReference type="Gene3D" id="2.140.10.10">
    <property type="entry name" value="Quinoprotein alcohol dehydrogenase-like superfamily"/>
    <property type="match status" value="1"/>
</dbReference>
<evidence type="ECO:0000256" key="10">
    <source>
        <dbReference type="ARBA" id="ARBA00023004"/>
    </source>
</evidence>
<keyword evidence="4 12" id="KW-0349">Heme</keyword>
<reference evidence="15" key="1">
    <citation type="submission" date="2022-03" db="EMBL/GenBank/DDBJ databases">
        <title>Identification of a novel bacterium isolated from mangrove sediments.</title>
        <authorList>
            <person name="Pan X."/>
        </authorList>
    </citation>
    <scope>NUCLEOTIDE SEQUENCE</scope>
    <source>
        <strain evidence="15">B1949</strain>
    </source>
</reference>
<evidence type="ECO:0000256" key="1">
    <source>
        <dbReference type="ARBA" id="ARBA00001913"/>
    </source>
</evidence>
<accession>A0ABT0BAH8</accession>
<dbReference type="InterPro" id="IPR011047">
    <property type="entry name" value="Quinoprotein_ADH-like_sf"/>
</dbReference>
<dbReference type="InterPro" id="IPR001479">
    <property type="entry name" value="Quinoprotein_DH_CS"/>
</dbReference>
<keyword evidence="11" id="KW-1015">Disulfide bond</keyword>
<feature type="compositionally biased region" description="Low complexity" evidence="13">
    <location>
        <begin position="724"/>
        <end position="742"/>
    </location>
</feature>
<dbReference type="NCBIfam" id="TIGR03075">
    <property type="entry name" value="PQQ_enz_alc_DH"/>
    <property type="match status" value="1"/>
</dbReference>
<dbReference type="SUPFAM" id="SSF50998">
    <property type="entry name" value="Quinoprotein alcohol dehydrogenase-like"/>
    <property type="match status" value="1"/>
</dbReference>
<evidence type="ECO:0000256" key="12">
    <source>
        <dbReference type="PROSITE-ProRule" id="PRU00433"/>
    </source>
</evidence>
<dbReference type="PROSITE" id="PS00364">
    <property type="entry name" value="BACTERIAL_PQQ_2"/>
    <property type="match status" value="1"/>
</dbReference>
<dbReference type="Pfam" id="PF01011">
    <property type="entry name" value="PQQ"/>
    <property type="match status" value="2"/>
</dbReference>
<evidence type="ECO:0000256" key="5">
    <source>
        <dbReference type="ARBA" id="ARBA00022723"/>
    </source>
</evidence>
<dbReference type="PANTHER" id="PTHR32303">
    <property type="entry name" value="QUINOPROTEIN ALCOHOL DEHYDROGENASE (CYTOCHROME C)"/>
    <property type="match status" value="1"/>
</dbReference>
<evidence type="ECO:0000256" key="4">
    <source>
        <dbReference type="ARBA" id="ARBA00022617"/>
    </source>
</evidence>
<gene>
    <name evidence="15" type="ORF">MTR62_03715</name>
</gene>
<dbReference type="EMBL" id="JALHLF010000007">
    <property type="protein sequence ID" value="MCJ2181816.1"/>
    <property type="molecule type" value="Genomic_DNA"/>
</dbReference>
<name>A0ABT0BAH8_9SPHN</name>
<sequence length="759" mass="81313">MMTRTGSGSISHEVRQHTRTRTGLLAIAAVGALALGGCSGGRASPSHESVSSKGVVDGTIIATGDNSEWLSYGRTYDEQRYSPLDAINRTNVGELGLAWSSDLDTARGQESTPLVIDGVIYITTAWSKVRAYDAKSGKELWAYDPEVPGATGVKGCCDVVNRGLAAWGDKLFLGTFDGRLVALDRKTGKVAWTQVTTDPAKPYTITGAPRVVKGLVIIGNGGAEMGVRGYVTAYHADTGKQAWRFYTVPDAPGKNSEKYLKDAEKTWHGQYWAEGGGGTAWDSMAYDPELDLLYIGVGNGSPWNQGIRSEGKGDNLYLSSIVAVRPETGEYVWHFQTTPGETWDFTATQSIILADLTIGGKTRKVLMQAPKNGFFYVIDRETGKFISGKNFVPVNWATGLDPVTGRPIENPEARYYKTGKMWVGSPGAGGAHSWHPMAYSPKDKLVFIPAQHAALPYFPDKDWKPAKKGFNTGVDMSAGAMPADPAVRKAAAEATWGELIAWDPVAQKARWSVKFPSVNNGGVLATGGGLVFQGNMTQNLAAYASDSGKKLWSYPVQTGIVAPPITYEIDGTQYVAVVAGWGGIWALAPGILSQDGGPIRNVSRLLVFKLGGKATLSKPMTLDQLPLDPPAFAGTKEQVAKGAYRFARFCSTCHGDAAVGGGELPDLRRSAFIQQRDAFQQVVHDGALTDLGMVSFADVMKPEEIEDVRQYVIHRANEDKALEAAGGKAPAAPSPTPADKATQAAAQIVKDQEKTGPRR</sequence>
<comment type="caution">
    <text evidence="15">The sequence shown here is derived from an EMBL/GenBank/DDBJ whole genome shotgun (WGS) entry which is preliminary data.</text>
</comment>
<protein>
    <submittedName>
        <fullName evidence="15">PQQ-dependent dehydrogenase, methanol/ethanol family</fullName>
    </submittedName>
</protein>
<dbReference type="SUPFAM" id="SSF46626">
    <property type="entry name" value="Cytochrome c"/>
    <property type="match status" value="1"/>
</dbReference>
<feature type="compositionally biased region" description="Basic and acidic residues" evidence="13">
    <location>
        <begin position="750"/>
        <end position="759"/>
    </location>
</feature>
<evidence type="ECO:0000256" key="9">
    <source>
        <dbReference type="ARBA" id="ARBA00023002"/>
    </source>
</evidence>
<comment type="cofactor">
    <cofactor evidence="2">
        <name>pyrroloquinoline quinone</name>
        <dbReference type="ChEBI" id="CHEBI:58442"/>
    </cofactor>
</comment>
<proteinExistence type="inferred from homology"/>
<keyword evidence="10 12" id="KW-0408">Iron</keyword>
<evidence type="ECO:0000256" key="8">
    <source>
        <dbReference type="ARBA" id="ARBA00022891"/>
    </source>
</evidence>
<feature type="region of interest" description="Disordered" evidence="13">
    <location>
        <begin position="722"/>
        <end position="759"/>
    </location>
</feature>
<dbReference type="Pfam" id="PF13442">
    <property type="entry name" value="Cytochrome_CBB3"/>
    <property type="match status" value="1"/>
</dbReference>
<evidence type="ECO:0000259" key="14">
    <source>
        <dbReference type="PROSITE" id="PS51007"/>
    </source>
</evidence>
<keyword evidence="7" id="KW-0106">Calcium</keyword>
<evidence type="ECO:0000256" key="7">
    <source>
        <dbReference type="ARBA" id="ARBA00022837"/>
    </source>
</evidence>
<feature type="domain" description="Cytochrome c" evidence="14">
    <location>
        <begin position="637"/>
        <end position="716"/>
    </location>
</feature>
<dbReference type="SMART" id="SM00564">
    <property type="entry name" value="PQQ"/>
    <property type="match status" value="4"/>
</dbReference>
<evidence type="ECO:0000256" key="2">
    <source>
        <dbReference type="ARBA" id="ARBA00001931"/>
    </source>
</evidence>
<organism evidence="15 16">
    <name type="scientific">Novosphingobium organovorum</name>
    <dbReference type="NCBI Taxonomy" id="2930092"/>
    <lineage>
        <taxon>Bacteria</taxon>
        <taxon>Pseudomonadati</taxon>
        <taxon>Pseudomonadota</taxon>
        <taxon>Alphaproteobacteria</taxon>
        <taxon>Sphingomonadales</taxon>
        <taxon>Sphingomonadaceae</taxon>
        <taxon>Novosphingobium</taxon>
    </lineage>
</organism>
<dbReference type="CDD" id="cd10279">
    <property type="entry name" value="PQQ_ADH_II"/>
    <property type="match status" value="1"/>
</dbReference>
<dbReference type="InterPro" id="IPR017512">
    <property type="entry name" value="PQQ_MeOH/EtOH_DH"/>
</dbReference>
<evidence type="ECO:0000313" key="16">
    <source>
        <dbReference type="Proteomes" id="UP001162881"/>
    </source>
</evidence>
<dbReference type="InterPro" id="IPR036909">
    <property type="entry name" value="Cyt_c-like_dom_sf"/>
</dbReference>
<evidence type="ECO:0000256" key="11">
    <source>
        <dbReference type="ARBA" id="ARBA00023157"/>
    </source>
</evidence>
<dbReference type="PROSITE" id="PS51007">
    <property type="entry name" value="CYTC"/>
    <property type="match status" value="1"/>
</dbReference>
<dbReference type="Gene3D" id="1.10.760.10">
    <property type="entry name" value="Cytochrome c-like domain"/>
    <property type="match status" value="1"/>
</dbReference>
<evidence type="ECO:0000256" key="3">
    <source>
        <dbReference type="ARBA" id="ARBA00008156"/>
    </source>
</evidence>
<comment type="cofactor">
    <cofactor evidence="1">
        <name>Ca(2+)</name>
        <dbReference type="ChEBI" id="CHEBI:29108"/>
    </cofactor>
</comment>
<dbReference type="InterPro" id="IPR002372">
    <property type="entry name" value="PQQ_rpt_dom"/>
</dbReference>